<evidence type="ECO:0000256" key="3">
    <source>
        <dbReference type="ARBA" id="ARBA00022741"/>
    </source>
</evidence>
<feature type="region of interest" description="Disordered" evidence="7">
    <location>
        <begin position="1"/>
        <end position="77"/>
    </location>
</feature>
<evidence type="ECO:0000313" key="10">
    <source>
        <dbReference type="Proteomes" id="UP000266841"/>
    </source>
</evidence>
<evidence type="ECO:0000256" key="7">
    <source>
        <dbReference type="SAM" id="MobiDB-lite"/>
    </source>
</evidence>
<evidence type="ECO:0000256" key="4">
    <source>
        <dbReference type="ARBA" id="ARBA00022801"/>
    </source>
</evidence>
<sequence length="2182" mass="242761">MGKTNTKARGGKESAAPAKKSASIKGFFKPVSKSTPQKNKSPNPSNASRLLSPQKPVVPEGKTEVTKPCPEIGEGWTQKVILRKSGNKASDRYYFSPDGSKFRSMAGVNRFLSAEGDGKPSKVPPKKRAASPRKDVHVEGKKVKEDLDSKKKADKNKPKKPRTSDSPKPAKKIKRNGAGEKKILRGGDDEDGDESESTDRDPAVKKSNEENNFSSSRRAAKKKINYNMDLEDSDEEEFEYSKVPSKKNRRGSEKKTKLASKKKRPKDDDDSDAFEPDDASDGDESLSADSLDDESDDDFMDESVGEAPKKRKSSGKRTSGGGKKAPAKKEPRKKKGDESFEDLVKKAADRFTPTNNPQIFPDQEFVSPVGIDATDGIVVGIIRGQVRKVGKLLQSQSLREDSERELGELPSLVKLNTACSGTDAPSIDEEGGKNVHRFDYEHNMSCEIEPFKQGYIGRNFPGVLLFPDITKLADGETVTDVSNLFVAGTSCKDFSMLKNTKRKDIEDKGQSGQTFIAAVEYLEQELPKFAIFENVQNAPWNKMAEYITGRVDLSKRNDAKDIVSKDKGKPDADNKLKFIVDEDGKYVANDVPKQVGIRVGEVVAGYVSHGKSLGNVSPLSASKSDKGKEVTLKQLAKKHGFNLEEDHLIMDKGEAQYCTHLVKLDTKQYGLPQTRNRKYLFIWRSDNPDDNLGEYIDLIMNHLKQELLHSMDAFLLPETHDRIRCFREALRSGPGLLVARERAKEPDFFDYDLSGVKDTARHYAYRQEMGIDERSRWLTKWDTNGRTDVAPGLWPELVDMWNMRRKDMIDCYAAACFRDNISRDPLHHNFVWDISQNVDMVSHRSANVGVSGCVTPGGELVLTNLGRTMMGYEKLLLQGIPFSRLLLGPETEVQLSDLAGNAMSVPVVNACMLSALCAPELRRKVPDPEDVNFGEFAIKDKCDAEGGAVVADKGDLQDRSGVAKDFMSVFSPIAESLAEEAYKCSVLCNSESSGQTSASEKFFECADSGYRISSDGVDRHQTDSLNLVELHIGKRPDATAFGLKLRKAVPSMIRLGEGWEETVPEAKGLESYSFLLQRVSRGCGHWVLTYGAWEHYGSGRQVAEIRICLGKVHALEKGYCLAAFIKCYGPAIRHEKPKRGALPDSARLFVKVINGKADSEAKWELRGQKIKTTLELVGSEPCASQRVQVGLNDDACSSIKKHKPLKRFVLTFKSRNNTMHYHSKWKTWPSTIVVSGDDSDEDLNGTYVRSKCNHVTNQSALWIRKEKDSSPARYIYIRPNVGRTALDVAVISSTPSYRDQMEICELRDWIPENCLVTKTQTTDVKFIRWKSTDLKMEVPAPSMTMEKPASFQEQIDSKCDPLTLCSLRGLSDGLMKALLAHSGDGSKSSEASHIPIDLFGKMGQPNAKLVSILVSPWLLKFASEGALPLELLKWYDLAQPDDTSFGLCEKHVPSRPKEKWVEAGKSYRRVFDKEESKQFYLALQRRPSAFQMSVNNKSRELSVQMNPFVVANQSASYLLRGRGLGDDYARSVEVSYRLSELTTMGEPETKPFHVPNSDAFGETVVEGMKLPLYKRQAKALTRMKSIEHGHVEFNEEERCEEILPGVGWCMIGRACQKSPLKGGVLGDAIGSGKTVVTIALILSGIEEARKNCNLKERRSSATLIVVPPGLVDQWKDEFKLTILLIKSVSSLKSYSVKDILKADVVIVHAGIIEERDKKSTKLRPYTQNLAKKADSQPIPAAPSGYSCREAPTIEGTWVRNMQSGPEIYVGNRGSQGKRDVQAWYGHCYAEAIINLRKKAFDLKERGVPLEWFVFERVVIDECHEALVTASRQESKAEDFKETARREFLGVSNTNALSRPLIANKAVWGLTGTPLLETEERVTELANLMGGTYITGSAHHWRRNERESGRDIFLNQQEAATKSRDYRCAVSDSCHSYVQVACQRNRGEALAVKLERKQVFVNMSESEGTKFLESAADDDSGGSNFTLSPLTLGERATPALTVTATSKSRHSALIDTINSIQEKEPGTKIIVFANSFYGGYDSARSALTSSKHEFCHVDNDIHSVDEQNNIISWFRHKDATDEDKARPRVLLLSFEQAAGHNLQEACHNVIMYDPYYSGLDAVADASVEEQALGRVMRQGQHYDVTVTRLVVRGPKGEKCLDDAVIERNLDEDVLRAATTSNFD</sequence>
<name>K0SM77_THAOC</name>
<dbReference type="GO" id="GO:0005524">
    <property type="term" value="F:ATP binding"/>
    <property type="evidence" value="ECO:0007669"/>
    <property type="project" value="UniProtKB-KW"/>
</dbReference>
<dbReference type="InterPro" id="IPR029063">
    <property type="entry name" value="SAM-dependent_MTases_sf"/>
</dbReference>
<dbReference type="SMART" id="SM00487">
    <property type="entry name" value="DEXDc"/>
    <property type="match status" value="1"/>
</dbReference>
<dbReference type="InterPro" id="IPR050628">
    <property type="entry name" value="SNF2_RAD54_helicase_TF"/>
</dbReference>
<feature type="compositionally biased region" description="Basic and acidic residues" evidence="7">
    <location>
        <begin position="197"/>
        <end position="209"/>
    </location>
</feature>
<dbReference type="InterPro" id="IPR001525">
    <property type="entry name" value="C5_MeTfrase"/>
</dbReference>
<dbReference type="PROSITE" id="PS50982">
    <property type="entry name" value="MBD"/>
    <property type="match status" value="1"/>
</dbReference>
<dbReference type="GO" id="GO:0008168">
    <property type="term" value="F:methyltransferase activity"/>
    <property type="evidence" value="ECO:0007669"/>
    <property type="project" value="UniProtKB-KW"/>
</dbReference>
<reference evidence="9 10" key="1">
    <citation type="journal article" date="2012" name="Genome Biol.">
        <title>Genome and low-iron response of an oceanic diatom adapted to chronic iron limitation.</title>
        <authorList>
            <person name="Lommer M."/>
            <person name="Specht M."/>
            <person name="Roy A.S."/>
            <person name="Kraemer L."/>
            <person name="Andreson R."/>
            <person name="Gutowska M.A."/>
            <person name="Wolf J."/>
            <person name="Bergner S.V."/>
            <person name="Schilhabel M.B."/>
            <person name="Klostermeier U.C."/>
            <person name="Beiko R.G."/>
            <person name="Rosenstiel P."/>
            <person name="Hippler M."/>
            <person name="Laroche J."/>
        </authorList>
    </citation>
    <scope>NUCLEOTIDE SEQUENCE [LARGE SCALE GENOMIC DNA]</scope>
    <source>
        <strain evidence="9 10">CCMP1005</strain>
    </source>
</reference>
<feature type="compositionally biased region" description="Acidic residues" evidence="7">
    <location>
        <begin position="268"/>
        <end position="304"/>
    </location>
</feature>
<dbReference type="Gene3D" id="3.40.50.300">
    <property type="entry name" value="P-loop containing nucleotide triphosphate hydrolases"/>
    <property type="match status" value="2"/>
</dbReference>
<evidence type="ECO:0000259" key="8">
    <source>
        <dbReference type="PROSITE" id="PS50982"/>
    </source>
</evidence>
<dbReference type="GO" id="GO:0008094">
    <property type="term" value="F:ATP-dependent activity, acting on DNA"/>
    <property type="evidence" value="ECO:0007669"/>
    <property type="project" value="TreeGrafter"/>
</dbReference>
<evidence type="ECO:0000313" key="9">
    <source>
        <dbReference type="EMBL" id="EJK66069.1"/>
    </source>
</evidence>
<feature type="domain" description="MBD" evidence="8">
    <location>
        <begin position="62"/>
        <end position="132"/>
    </location>
</feature>
<dbReference type="eggNOG" id="ENOG502QVMJ">
    <property type="taxonomic scope" value="Eukaryota"/>
</dbReference>
<dbReference type="Proteomes" id="UP000266841">
    <property type="component" value="Unassembled WGS sequence"/>
</dbReference>
<dbReference type="PANTHER" id="PTHR45626">
    <property type="entry name" value="TRANSCRIPTION TERMINATION FACTOR 2-RELATED"/>
    <property type="match status" value="1"/>
</dbReference>
<dbReference type="SUPFAM" id="SSF54171">
    <property type="entry name" value="DNA-binding domain"/>
    <property type="match status" value="1"/>
</dbReference>
<feature type="compositionally biased region" description="Basic and acidic residues" evidence="7">
    <location>
        <begin position="177"/>
        <end position="187"/>
    </location>
</feature>
<dbReference type="Gene3D" id="3.40.50.150">
    <property type="entry name" value="Vaccinia Virus protein VP39"/>
    <property type="match status" value="1"/>
</dbReference>
<keyword evidence="5" id="KW-0347">Helicase</keyword>
<organism evidence="9 10">
    <name type="scientific">Thalassiosira oceanica</name>
    <name type="common">Marine diatom</name>
    <dbReference type="NCBI Taxonomy" id="159749"/>
    <lineage>
        <taxon>Eukaryota</taxon>
        <taxon>Sar</taxon>
        <taxon>Stramenopiles</taxon>
        <taxon>Ochrophyta</taxon>
        <taxon>Bacillariophyta</taxon>
        <taxon>Coscinodiscophyceae</taxon>
        <taxon>Thalassiosirophycidae</taxon>
        <taxon>Thalassiosirales</taxon>
        <taxon>Thalassiosiraceae</taxon>
        <taxon>Thalassiosira</taxon>
    </lineage>
</organism>
<keyword evidence="6" id="KW-0067">ATP-binding</keyword>
<evidence type="ECO:0000256" key="5">
    <source>
        <dbReference type="ARBA" id="ARBA00022806"/>
    </source>
</evidence>
<dbReference type="GO" id="GO:0032259">
    <property type="term" value="P:methylation"/>
    <property type="evidence" value="ECO:0007669"/>
    <property type="project" value="UniProtKB-KW"/>
</dbReference>
<dbReference type="SUPFAM" id="SSF52540">
    <property type="entry name" value="P-loop containing nucleoside triphosphate hydrolases"/>
    <property type="match status" value="2"/>
</dbReference>
<evidence type="ECO:0000256" key="2">
    <source>
        <dbReference type="ARBA" id="ARBA00022679"/>
    </source>
</evidence>
<dbReference type="OrthoDB" id="423221at2759"/>
<keyword evidence="4" id="KW-0378">Hydrolase</keyword>
<dbReference type="InterPro" id="IPR014001">
    <property type="entry name" value="Helicase_ATP-bd"/>
</dbReference>
<dbReference type="PANTHER" id="PTHR45626:SF17">
    <property type="entry name" value="HELICASE-LIKE TRANSCRIPTION FACTOR"/>
    <property type="match status" value="1"/>
</dbReference>
<dbReference type="Pfam" id="PF01429">
    <property type="entry name" value="MBD"/>
    <property type="match status" value="1"/>
</dbReference>
<evidence type="ECO:0000256" key="6">
    <source>
        <dbReference type="ARBA" id="ARBA00022840"/>
    </source>
</evidence>
<dbReference type="GO" id="GO:0016787">
    <property type="term" value="F:hydrolase activity"/>
    <property type="evidence" value="ECO:0007669"/>
    <property type="project" value="UniProtKB-KW"/>
</dbReference>
<dbReference type="GO" id="GO:0004386">
    <property type="term" value="F:helicase activity"/>
    <property type="evidence" value="ECO:0007669"/>
    <property type="project" value="UniProtKB-KW"/>
</dbReference>
<comment type="caution">
    <text evidence="9">The sequence shown here is derived from an EMBL/GenBank/DDBJ whole genome shotgun (WGS) entry which is preliminary data.</text>
</comment>
<gene>
    <name evidence="9" type="ORF">THAOC_13025</name>
</gene>
<keyword evidence="1" id="KW-0489">Methyltransferase</keyword>
<feature type="compositionally biased region" description="Low complexity" evidence="7">
    <location>
        <begin position="13"/>
        <end position="26"/>
    </location>
</feature>
<dbReference type="EMBL" id="AGNL01015291">
    <property type="protein sequence ID" value="EJK66069.1"/>
    <property type="molecule type" value="Genomic_DNA"/>
</dbReference>
<dbReference type="InterPro" id="IPR049730">
    <property type="entry name" value="SNF2/RAD54-like_C"/>
</dbReference>
<dbReference type="Pfam" id="PF00176">
    <property type="entry name" value="SNF2-rel_dom"/>
    <property type="match status" value="1"/>
</dbReference>
<keyword evidence="2" id="KW-0808">Transferase</keyword>
<accession>K0SM77</accession>
<dbReference type="InterPro" id="IPR016177">
    <property type="entry name" value="DNA-bd_dom_sf"/>
</dbReference>
<feature type="compositionally biased region" description="Polar residues" evidence="7">
    <location>
        <begin position="32"/>
        <end position="51"/>
    </location>
</feature>
<dbReference type="SMART" id="SM00391">
    <property type="entry name" value="MBD"/>
    <property type="match status" value="1"/>
</dbReference>
<feature type="region of interest" description="Disordered" evidence="7">
    <location>
        <begin position="112"/>
        <end position="339"/>
    </location>
</feature>
<feature type="compositionally biased region" description="Basic and acidic residues" evidence="7">
    <location>
        <begin position="132"/>
        <end position="151"/>
    </location>
</feature>
<dbReference type="GO" id="GO:0003677">
    <property type="term" value="F:DNA binding"/>
    <property type="evidence" value="ECO:0007669"/>
    <property type="project" value="InterPro"/>
</dbReference>
<dbReference type="InterPro" id="IPR001739">
    <property type="entry name" value="Methyl_CpG_DNA-bd"/>
</dbReference>
<dbReference type="GO" id="GO:0005634">
    <property type="term" value="C:nucleus"/>
    <property type="evidence" value="ECO:0007669"/>
    <property type="project" value="TreeGrafter"/>
</dbReference>
<dbReference type="GO" id="GO:0006281">
    <property type="term" value="P:DNA repair"/>
    <property type="evidence" value="ECO:0007669"/>
    <property type="project" value="TreeGrafter"/>
</dbReference>
<dbReference type="Pfam" id="PF00145">
    <property type="entry name" value="DNA_methylase"/>
    <property type="match status" value="1"/>
</dbReference>
<keyword evidence="3" id="KW-0547">Nucleotide-binding</keyword>
<dbReference type="InterPro" id="IPR000330">
    <property type="entry name" value="SNF2_N"/>
</dbReference>
<feature type="compositionally biased region" description="Basic residues" evidence="7">
    <location>
        <begin position="152"/>
        <end position="161"/>
    </location>
</feature>
<dbReference type="SUPFAM" id="SSF53335">
    <property type="entry name" value="S-adenosyl-L-methionine-dependent methyltransferases"/>
    <property type="match status" value="1"/>
</dbReference>
<dbReference type="Gene3D" id="3.30.890.10">
    <property type="entry name" value="Methyl-cpg-binding Protein 2, Chain A"/>
    <property type="match status" value="1"/>
</dbReference>
<feature type="compositionally biased region" description="Acidic residues" evidence="7">
    <location>
        <begin position="229"/>
        <end position="238"/>
    </location>
</feature>
<dbReference type="InterPro" id="IPR027417">
    <property type="entry name" value="P-loop_NTPase"/>
</dbReference>
<dbReference type="OMA" id="IDECHEA"/>
<dbReference type="CDD" id="cd18793">
    <property type="entry name" value="SF2_C_SNF"/>
    <property type="match status" value="1"/>
</dbReference>
<evidence type="ECO:0000256" key="1">
    <source>
        <dbReference type="ARBA" id="ARBA00022603"/>
    </source>
</evidence>
<proteinExistence type="predicted"/>
<protein>
    <recommendedName>
        <fullName evidence="8">MBD domain-containing protein</fullName>
    </recommendedName>
</protein>
<keyword evidence="10" id="KW-1185">Reference proteome</keyword>